<sequence>MSSPRKLTSALLLAALVFPISAHAGLYGFDEAHPYTPEEKLLSIDVPPHSIKNYRDLLRENVIALSNYAKANRPDFQIMVHEGQDLLTRSLWEYHLDGYLKARNNGEDVSDPSFLLNLKQTSPEFEPLVGGRSAEYLKSIDAVVVNNHFCQKLPLNPVIVQNGIKAFSVDLCPDGRAFDRAISASLKEKIPFYGFLRSDKAFRKIAAQPIIKENAENIFDLKSAQNISFLLKDDLYADKNDFIEAVRASNYDVVVIEPYFRQRQPFTPEEINAMKYKKNGTRRQLLARFSVTEAKDTDYYWNNSWKIGSPDWLVRASFVEPRGVITRYWDNEWKNYMSRYFQGIIKSGYDGAFLTGLENHRYFENLTPLE</sequence>
<dbReference type="InterPro" id="IPR013785">
    <property type="entry name" value="Aldolase_TIM"/>
</dbReference>
<organism evidence="2 3">
    <name type="scientific">Candidatus Scatocola faecipullorum</name>
    <dbReference type="NCBI Taxonomy" id="2840917"/>
    <lineage>
        <taxon>Bacteria</taxon>
        <taxon>Pseudomonadati</taxon>
        <taxon>Pseudomonadota</taxon>
        <taxon>Alphaproteobacteria</taxon>
        <taxon>Rhodospirillales</taxon>
        <taxon>Rhodospirillaceae</taxon>
        <taxon>Rhodospirillaceae incertae sedis</taxon>
        <taxon>Candidatus Scatocola</taxon>
    </lineage>
</organism>
<accession>A0A9D1M2Q5</accession>
<gene>
    <name evidence="2" type="ORF">IAD20_00210</name>
</gene>
<dbReference type="AlphaFoldDB" id="A0A9D1M2Q5"/>
<keyword evidence="1" id="KW-0732">Signal</keyword>
<evidence type="ECO:0000313" key="2">
    <source>
        <dbReference type="EMBL" id="HIU52487.1"/>
    </source>
</evidence>
<dbReference type="InterPro" id="IPR017853">
    <property type="entry name" value="GH"/>
</dbReference>
<dbReference type="Proteomes" id="UP000824107">
    <property type="component" value="Unassembled WGS sequence"/>
</dbReference>
<comment type="caution">
    <text evidence="2">The sequence shown here is derived from an EMBL/GenBank/DDBJ whole genome shotgun (WGS) entry which is preliminary data.</text>
</comment>
<reference evidence="2" key="2">
    <citation type="journal article" date="2021" name="PeerJ">
        <title>Extensive microbial diversity within the chicken gut microbiome revealed by metagenomics and culture.</title>
        <authorList>
            <person name="Gilroy R."/>
            <person name="Ravi A."/>
            <person name="Getino M."/>
            <person name="Pursley I."/>
            <person name="Horton D.L."/>
            <person name="Alikhan N.F."/>
            <person name="Baker D."/>
            <person name="Gharbi K."/>
            <person name="Hall N."/>
            <person name="Watson M."/>
            <person name="Adriaenssens E.M."/>
            <person name="Foster-Nyarko E."/>
            <person name="Jarju S."/>
            <person name="Secka A."/>
            <person name="Antonio M."/>
            <person name="Oren A."/>
            <person name="Chaudhuri R.R."/>
            <person name="La Ragione R."/>
            <person name="Hildebrand F."/>
            <person name="Pallen M.J."/>
        </authorList>
    </citation>
    <scope>NUCLEOTIDE SEQUENCE</scope>
    <source>
        <strain evidence="2">ChiW3-316</strain>
    </source>
</reference>
<feature type="signal peptide" evidence="1">
    <location>
        <begin position="1"/>
        <end position="24"/>
    </location>
</feature>
<proteinExistence type="predicted"/>
<dbReference type="PANTHER" id="PTHR35882">
    <property type="entry name" value="PELA"/>
    <property type="match status" value="1"/>
</dbReference>
<dbReference type="Gene3D" id="3.20.20.70">
    <property type="entry name" value="Aldolase class I"/>
    <property type="match status" value="2"/>
</dbReference>
<dbReference type="SUPFAM" id="SSF51445">
    <property type="entry name" value="(Trans)glycosidases"/>
    <property type="match status" value="1"/>
</dbReference>
<name>A0A9D1M2Q5_9PROT</name>
<evidence type="ECO:0000256" key="1">
    <source>
        <dbReference type="SAM" id="SignalP"/>
    </source>
</evidence>
<feature type="chain" id="PRO_5038453676" evidence="1">
    <location>
        <begin position="25"/>
        <end position="370"/>
    </location>
</feature>
<protein>
    <submittedName>
        <fullName evidence="2">Uncharacterized protein</fullName>
    </submittedName>
</protein>
<dbReference type="PANTHER" id="PTHR35882:SF2">
    <property type="entry name" value="PELA"/>
    <property type="match status" value="1"/>
</dbReference>
<reference evidence="2" key="1">
    <citation type="submission" date="2020-10" db="EMBL/GenBank/DDBJ databases">
        <authorList>
            <person name="Gilroy R."/>
        </authorList>
    </citation>
    <scope>NUCLEOTIDE SEQUENCE</scope>
    <source>
        <strain evidence="2">ChiW3-316</strain>
    </source>
</reference>
<dbReference type="EMBL" id="DVNC01000002">
    <property type="protein sequence ID" value="HIU52487.1"/>
    <property type="molecule type" value="Genomic_DNA"/>
</dbReference>
<evidence type="ECO:0000313" key="3">
    <source>
        <dbReference type="Proteomes" id="UP000824107"/>
    </source>
</evidence>